<comment type="caution">
    <text evidence="2">The sequence shown here is derived from an EMBL/GenBank/DDBJ whole genome shotgun (WGS) entry which is preliminary data.</text>
</comment>
<evidence type="ECO:0000259" key="1">
    <source>
        <dbReference type="Pfam" id="PF08494"/>
    </source>
</evidence>
<gene>
    <name evidence="2" type="ORF">HGQ98_32250</name>
</gene>
<accession>A0A848NLX8</accession>
<dbReference type="GO" id="GO:0005524">
    <property type="term" value="F:ATP binding"/>
    <property type="evidence" value="ECO:0007669"/>
    <property type="project" value="InterPro"/>
</dbReference>
<dbReference type="Proteomes" id="UP000542405">
    <property type="component" value="Unassembled WGS sequence"/>
</dbReference>
<reference evidence="2 3" key="1">
    <citation type="submission" date="2020-04" db="EMBL/GenBank/DDBJ databases">
        <title>Achromobacter ruhlandii genome sequencing and assembly.</title>
        <authorList>
            <person name="Martins R.C.R."/>
            <person name="Perdigao-Neto L.V."/>
            <person name="Levin A.S.S."/>
            <person name="Costa S.F."/>
        </authorList>
    </citation>
    <scope>NUCLEOTIDE SEQUENCE [LARGE SCALE GENOMIC DNA]</scope>
    <source>
        <strain evidence="2 3">9035ralo</strain>
    </source>
</reference>
<proteinExistence type="predicted"/>
<evidence type="ECO:0000313" key="2">
    <source>
        <dbReference type="EMBL" id="NMU93868.1"/>
    </source>
</evidence>
<dbReference type="GO" id="GO:0016818">
    <property type="term" value="F:hydrolase activity, acting on acid anhydrides, in phosphorus-containing anhydrides"/>
    <property type="evidence" value="ECO:0007669"/>
    <property type="project" value="InterPro"/>
</dbReference>
<dbReference type="AlphaFoldDB" id="A0A848NLX8"/>
<dbReference type="InterPro" id="IPR013701">
    <property type="entry name" value="Lhr-like_DEAD/DEAH_assoc"/>
</dbReference>
<organism evidence="2 3">
    <name type="scientific">Achromobacter ruhlandii</name>
    <dbReference type="NCBI Taxonomy" id="72557"/>
    <lineage>
        <taxon>Bacteria</taxon>
        <taxon>Pseudomonadati</taxon>
        <taxon>Pseudomonadota</taxon>
        <taxon>Betaproteobacteria</taxon>
        <taxon>Burkholderiales</taxon>
        <taxon>Alcaligenaceae</taxon>
        <taxon>Achromobacter</taxon>
    </lineage>
</organism>
<dbReference type="GO" id="GO:0016874">
    <property type="term" value="F:ligase activity"/>
    <property type="evidence" value="ECO:0007669"/>
    <property type="project" value="UniProtKB-KW"/>
</dbReference>
<keyword evidence="2" id="KW-0436">Ligase</keyword>
<sequence>HMSEDLRDGGNLGEMVRRQFRGIAGVAGLLTPSLPGQAARSLRQVQASSGLLYDVLRRYDPDHLLLAQAEREVFELQLEAPRLLAALHDCQRRELALCEPRALTPLSFPLWTESMRGQLSTETWQARVRRAAQQLEKRYERLA</sequence>
<protein>
    <submittedName>
        <fullName evidence="2">DNA ligase-associated DEXH box helicase</fullName>
    </submittedName>
</protein>
<dbReference type="Pfam" id="PF08494">
    <property type="entry name" value="DEAD_assoc"/>
    <property type="match status" value="1"/>
</dbReference>
<feature type="non-terminal residue" evidence="2">
    <location>
        <position position="1"/>
    </location>
</feature>
<feature type="domain" description="Lhr-like DEAD/H associated" evidence="1">
    <location>
        <begin position="2"/>
        <end position="107"/>
    </location>
</feature>
<dbReference type="EMBL" id="JABBZE010000954">
    <property type="protein sequence ID" value="NMU93868.1"/>
    <property type="molecule type" value="Genomic_DNA"/>
</dbReference>
<evidence type="ECO:0000313" key="3">
    <source>
        <dbReference type="Proteomes" id="UP000542405"/>
    </source>
</evidence>
<name>A0A848NLX8_9BURK</name>